<evidence type="ECO:0000313" key="2">
    <source>
        <dbReference type="Proteomes" id="UP001295423"/>
    </source>
</evidence>
<proteinExistence type="predicted"/>
<dbReference type="PANTHER" id="PTHR39473:SF1">
    <property type="entry name" value="DINB-LIKE DOMAIN-CONTAINING PROTEIN"/>
    <property type="match status" value="1"/>
</dbReference>
<protein>
    <recommendedName>
        <fullName evidence="3">DinB-like domain-containing protein</fullName>
    </recommendedName>
</protein>
<organism evidence="1 2">
    <name type="scientific">Cylindrotheca closterium</name>
    <dbReference type="NCBI Taxonomy" id="2856"/>
    <lineage>
        <taxon>Eukaryota</taxon>
        <taxon>Sar</taxon>
        <taxon>Stramenopiles</taxon>
        <taxon>Ochrophyta</taxon>
        <taxon>Bacillariophyta</taxon>
        <taxon>Bacillariophyceae</taxon>
        <taxon>Bacillariophycidae</taxon>
        <taxon>Bacillariales</taxon>
        <taxon>Bacillariaceae</taxon>
        <taxon>Cylindrotheca</taxon>
    </lineage>
</organism>
<evidence type="ECO:0000313" key="1">
    <source>
        <dbReference type="EMBL" id="CAJ1934405.1"/>
    </source>
</evidence>
<dbReference type="Proteomes" id="UP001295423">
    <property type="component" value="Unassembled WGS sequence"/>
</dbReference>
<dbReference type="EMBL" id="CAKOGP040000335">
    <property type="protein sequence ID" value="CAJ1934405.1"/>
    <property type="molecule type" value="Genomic_DNA"/>
</dbReference>
<dbReference type="PANTHER" id="PTHR39473">
    <property type="match status" value="1"/>
</dbReference>
<dbReference type="AlphaFoldDB" id="A0AAD2CGN6"/>
<comment type="caution">
    <text evidence="1">The sequence shown here is derived from an EMBL/GenBank/DDBJ whole genome shotgun (WGS) entry which is preliminary data.</text>
</comment>
<name>A0AAD2CGN6_9STRA</name>
<sequence>MPRASSTSIRALHGATLAMLQQKTGFINLLKNRFGAGQSKQLYQQVCPIVGASIGQHIRHSMDHMELAIRMAGEYPNINNDEFHYDLRTRGGNDENDIDAAFHRIDSLSDFLLEEKENEGSALVESRPVDAFFMLTGDPTEFKVSTTTERELAFSVHHAIHHMAMVKIIAVQSLEIGNDDLPPDFGRAPSTVAHDKGMI</sequence>
<accession>A0AAD2CGN6</accession>
<gene>
    <name evidence="1" type="ORF">CYCCA115_LOCUS3745</name>
</gene>
<keyword evidence="2" id="KW-1185">Reference proteome</keyword>
<reference evidence="1" key="1">
    <citation type="submission" date="2023-08" db="EMBL/GenBank/DDBJ databases">
        <authorList>
            <person name="Audoor S."/>
            <person name="Bilcke G."/>
        </authorList>
    </citation>
    <scope>NUCLEOTIDE SEQUENCE</scope>
</reference>
<evidence type="ECO:0008006" key="3">
    <source>
        <dbReference type="Google" id="ProtNLM"/>
    </source>
</evidence>